<sequence length="315" mass="34230">MKKIFGIITLFFFLGCDDGDIIFKDFNFGTANIQSCTNNRLVLKVNGSQALILDLDPAAFYNIETPEGQPRIITVNSTNRVLYRNYTSNVSASAFCSNNPLTSLPPVAEEWVALPGGTVTVETIKRFNEQDVLVGYNHIIRLSNITFTRGEETLVLQDNDFGTFQKALGYTFDFLDDENNILLNDCGGSAERVFRVNGSETLLFDLAAGTFSTTPGTVTVDLANTGDDNQVVFTRYAGSASNTFFCSSTPPVVPVTGQWFATAGQLTVTTTEATAGGYNHVITLVNAVFSNTIGETIIVTNGTSPEYRIGTYNTN</sequence>
<reference evidence="1 2" key="1">
    <citation type="submission" date="2017-07" db="EMBL/GenBank/DDBJ databases">
        <title>Flavobacterium cyanobacteriorum sp. nov., isolated from cyanobacterial aggregates in a eutrophic lake.</title>
        <authorList>
            <person name="Cai H."/>
        </authorList>
    </citation>
    <scope>NUCLEOTIDE SEQUENCE [LARGE SCALE GENOMIC DNA]</scope>
    <source>
        <strain evidence="1 2">TH021</strain>
    </source>
</reference>
<dbReference type="OrthoDB" id="1417969at2"/>
<dbReference type="PROSITE" id="PS51257">
    <property type="entry name" value="PROKAR_LIPOPROTEIN"/>
    <property type="match status" value="1"/>
</dbReference>
<proteinExistence type="predicted"/>
<dbReference type="RefSeq" id="WP_094412261.1">
    <property type="nucleotide sequence ID" value="NZ_NOXV01000156.1"/>
</dbReference>
<organism evidence="1 2">
    <name type="scientific">Flavobacterium cyanobacteriorum</name>
    <dbReference type="NCBI Taxonomy" id="2022802"/>
    <lineage>
        <taxon>Bacteria</taxon>
        <taxon>Pseudomonadati</taxon>
        <taxon>Bacteroidota</taxon>
        <taxon>Flavobacteriia</taxon>
        <taxon>Flavobacteriales</taxon>
        <taxon>Flavobacteriaceae</taxon>
        <taxon>Flavobacterium</taxon>
    </lineage>
</organism>
<evidence type="ECO:0000313" key="1">
    <source>
        <dbReference type="EMBL" id="OYQ44366.1"/>
    </source>
</evidence>
<dbReference type="Proteomes" id="UP000216605">
    <property type="component" value="Unassembled WGS sequence"/>
</dbReference>
<comment type="caution">
    <text evidence="1">The sequence shown here is derived from an EMBL/GenBank/DDBJ whole genome shotgun (WGS) entry which is preliminary data.</text>
</comment>
<name>A0A255ZSF2_9FLAO</name>
<accession>A0A255ZSF2</accession>
<protein>
    <submittedName>
        <fullName evidence="1">Uncharacterized protein</fullName>
    </submittedName>
</protein>
<keyword evidence="2" id="KW-1185">Reference proteome</keyword>
<evidence type="ECO:0000313" key="2">
    <source>
        <dbReference type="Proteomes" id="UP000216605"/>
    </source>
</evidence>
<gene>
    <name evidence="1" type="ORF">CHU92_02470</name>
</gene>
<dbReference type="EMBL" id="NOXV01000156">
    <property type="protein sequence ID" value="OYQ44366.1"/>
    <property type="molecule type" value="Genomic_DNA"/>
</dbReference>
<dbReference type="AlphaFoldDB" id="A0A255ZSF2"/>